<proteinExistence type="predicted"/>
<protein>
    <submittedName>
        <fullName evidence="1">Wwox protein</fullName>
    </submittedName>
</protein>
<accession>A0A812ZKW6</accession>
<organism evidence="1 2">
    <name type="scientific">Symbiodinium necroappetens</name>
    <dbReference type="NCBI Taxonomy" id="1628268"/>
    <lineage>
        <taxon>Eukaryota</taxon>
        <taxon>Sar</taxon>
        <taxon>Alveolata</taxon>
        <taxon>Dinophyceae</taxon>
        <taxon>Suessiales</taxon>
        <taxon>Symbiodiniaceae</taxon>
        <taxon>Symbiodinium</taxon>
    </lineage>
</organism>
<reference evidence="1" key="1">
    <citation type="submission" date="2021-02" db="EMBL/GenBank/DDBJ databases">
        <authorList>
            <person name="Dougan E. K."/>
            <person name="Rhodes N."/>
            <person name="Thang M."/>
            <person name="Chan C."/>
        </authorList>
    </citation>
    <scope>NUCLEOTIDE SEQUENCE</scope>
</reference>
<sequence length="263" mass="28464">RRLSKEEQALISLVNLLERLYTNPCYTTEFNRMTTGLTTGQYPQRAHSGSVPPFCSWPAGGQPMLLVGLVCDGAIGGHIAVRSSIQLLKFSHGSFHASKPIPRCLPDAQVDTRGGGPQYFEQQTSLRELPMAQRMPLELYDMWSGYQTPAMAAMLEMSPRARKGWASMPCGDVEDLDATPVLGLSNFHKGSNLAQDVHGDDVADMREQADEGDTVQVPSFAVLLACPANLSPLEGRISVEGTQIKCSEQLHSTTSTLAASGTV</sequence>
<dbReference type="EMBL" id="CAJNJA010048394">
    <property type="protein sequence ID" value="CAE7830865.1"/>
    <property type="molecule type" value="Genomic_DNA"/>
</dbReference>
<evidence type="ECO:0000313" key="2">
    <source>
        <dbReference type="Proteomes" id="UP000601435"/>
    </source>
</evidence>
<comment type="caution">
    <text evidence="1">The sequence shown here is derived from an EMBL/GenBank/DDBJ whole genome shotgun (WGS) entry which is preliminary data.</text>
</comment>
<keyword evidence="2" id="KW-1185">Reference proteome</keyword>
<dbReference type="Proteomes" id="UP000601435">
    <property type="component" value="Unassembled WGS sequence"/>
</dbReference>
<feature type="non-terminal residue" evidence="1">
    <location>
        <position position="1"/>
    </location>
</feature>
<name>A0A812ZKW6_9DINO</name>
<gene>
    <name evidence="1" type="primary">Wwox</name>
    <name evidence="1" type="ORF">SNEC2469_LOCUS24843</name>
</gene>
<evidence type="ECO:0000313" key="1">
    <source>
        <dbReference type="EMBL" id="CAE7830865.1"/>
    </source>
</evidence>
<dbReference type="AlphaFoldDB" id="A0A812ZKW6"/>